<dbReference type="GO" id="GO:0004476">
    <property type="term" value="F:mannose-6-phosphate isomerase activity"/>
    <property type="evidence" value="ECO:0007669"/>
    <property type="project" value="UniProtKB-EC"/>
</dbReference>
<dbReference type="Gene3D" id="1.50.10.10">
    <property type="match status" value="1"/>
</dbReference>
<dbReference type="PANTHER" id="PTHR46390">
    <property type="entry name" value="MANNOSE-1-PHOSPHATE GUANYLYLTRANSFERASE"/>
    <property type="match status" value="1"/>
</dbReference>
<dbReference type="Proteomes" id="UP000002696">
    <property type="component" value="Chromosome"/>
</dbReference>
<dbReference type="STRING" id="633149.Bresu_3272"/>
<accession>D9QG36</accession>
<dbReference type="EC" id="2.7.7.13" evidence="5"/>
<organism evidence="5 6">
    <name type="scientific">Brevundimonas subvibrioides (strain ATCC 15264 / DSM 4735 / LMG 14903 / NBRC 16000 / CB 81)</name>
    <name type="common">Caulobacter subvibrioides</name>
    <dbReference type="NCBI Taxonomy" id="633149"/>
    <lineage>
        <taxon>Bacteria</taxon>
        <taxon>Pseudomonadati</taxon>
        <taxon>Pseudomonadota</taxon>
        <taxon>Alphaproteobacteria</taxon>
        <taxon>Caulobacterales</taxon>
        <taxon>Caulobacteraceae</taxon>
        <taxon>Brevundimonas</taxon>
    </lineage>
</organism>
<dbReference type="InterPro" id="IPR029044">
    <property type="entry name" value="Nucleotide-diphossugar_trans"/>
</dbReference>
<dbReference type="GO" id="GO:0009298">
    <property type="term" value="P:GDP-mannose biosynthetic process"/>
    <property type="evidence" value="ECO:0007669"/>
    <property type="project" value="TreeGrafter"/>
</dbReference>
<protein>
    <submittedName>
        <fullName evidence="5">Mannose-1-phosphate guanylyltransferase., Mannose-6-phosphate isomerase</fullName>
        <ecNumber evidence="5">2.7.7.13</ecNumber>
        <ecNumber evidence="5">5.3.1.8</ecNumber>
    </submittedName>
</protein>
<feature type="domain" description="Nucleotidyl transferase" evidence="3">
    <location>
        <begin position="5"/>
        <end position="273"/>
    </location>
</feature>
<evidence type="ECO:0000259" key="4">
    <source>
        <dbReference type="Pfam" id="PF22640"/>
    </source>
</evidence>
<dbReference type="EC" id="5.3.1.8" evidence="5"/>
<comment type="similarity">
    <text evidence="1">Belongs to the N-acylglucosamine 2-epimerase family.</text>
</comment>
<dbReference type="PANTHER" id="PTHR46390:SF1">
    <property type="entry name" value="MANNOSE-1-PHOSPHATE GUANYLYLTRANSFERASE"/>
    <property type="match status" value="1"/>
</dbReference>
<dbReference type="SUPFAM" id="SSF53448">
    <property type="entry name" value="Nucleotide-diphospho-sugar transferases"/>
    <property type="match status" value="1"/>
</dbReference>
<reference evidence="6" key="1">
    <citation type="journal article" date="2011" name="J. Bacteriol.">
        <title>Genome sequences of eight morphologically diverse alphaproteobacteria.</title>
        <authorList>
            <consortium name="US DOE Joint Genome Institute"/>
            <person name="Brown P.J."/>
            <person name="Kysela D.T."/>
            <person name="Buechlein A."/>
            <person name="Hemmerich C."/>
            <person name="Brun Y.V."/>
        </authorList>
    </citation>
    <scope>NUCLEOTIDE SEQUENCE [LARGE SCALE GENOMIC DNA]</scope>
    <source>
        <strain evidence="6">ATCC 15264 / DSM 4735 / LMG 14903 / NBRC 16000 / CB 81</strain>
    </source>
</reference>
<keyword evidence="5" id="KW-0808">Transferase</keyword>
<dbReference type="Pfam" id="PF07221">
    <property type="entry name" value="GlcNAc_2-epim"/>
    <property type="match status" value="1"/>
</dbReference>
<evidence type="ECO:0000313" key="5">
    <source>
        <dbReference type="EMBL" id="ADL02578.1"/>
    </source>
</evidence>
<dbReference type="InParanoid" id="D9QG36"/>
<dbReference type="GO" id="GO:0005975">
    <property type="term" value="P:carbohydrate metabolic process"/>
    <property type="evidence" value="ECO:0007669"/>
    <property type="project" value="InterPro"/>
</dbReference>
<evidence type="ECO:0000259" key="3">
    <source>
        <dbReference type="Pfam" id="PF00483"/>
    </source>
</evidence>
<dbReference type="eggNOG" id="COG0836">
    <property type="taxonomic scope" value="Bacteria"/>
</dbReference>
<dbReference type="InterPro" id="IPR008928">
    <property type="entry name" value="6-hairpin_glycosidase_sf"/>
</dbReference>
<evidence type="ECO:0000256" key="2">
    <source>
        <dbReference type="ARBA" id="ARBA00023235"/>
    </source>
</evidence>
<dbReference type="Pfam" id="PF00483">
    <property type="entry name" value="NTP_transferase"/>
    <property type="match status" value="1"/>
</dbReference>
<dbReference type="eggNOG" id="COG2942">
    <property type="taxonomic scope" value="Bacteria"/>
</dbReference>
<dbReference type="RefSeq" id="WP_013270678.1">
    <property type="nucleotide sequence ID" value="NC_014375.1"/>
</dbReference>
<dbReference type="EMBL" id="CP002102">
    <property type="protein sequence ID" value="ADL02578.1"/>
    <property type="molecule type" value="Genomic_DNA"/>
</dbReference>
<dbReference type="BioCyc" id="BSUB633149:G1GM8-3287-MONOMER"/>
<keyword evidence="5" id="KW-0548">Nucleotidyltransferase</keyword>
<feature type="domain" description="MannoseP isomerase/GMP-like beta-helix" evidence="4">
    <location>
        <begin position="284"/>
        <end position="335"/>
    </location>
</feature>
<dbReference type="InterPro" id="IPR012341">
    <property type="entry name" value="6hp_glycosidase-like_sf"/>
</dbReference>
<keyword evidence="2 5" id="KW-0413">Isomerase</keyword>
<evidence type="ECO:0000256" key="1">
    <source>
        <dbReference type="ARBA" id="ARBA00008558"/>
    </source>
</evidence>
<dbReference type="Gene3D" id="3.90.550.10">
    <property type="entry name" value="Spore Coat Polysaccharide Biosynthesis Protein SpsA, Chain A"/>
    <property type="match status" value="1"/>
</dbReference>
<evidence type="ECO:0000313" key="6">
    <source>
        <dbReference type="Proteomes" id="UP000002696"/>
    </source>
</evidence>
<dbReference type="Pfam" id="PF22640">
    <property type="entry name" value="ManC_GMP_beta-helix"/>
    <property type="match status" value="1"/>
</dbReference>
<dbReference type="OrthoDB" id="9806359at2"/>
<dbReference type="InterPro" id="IPR054566">
    <property type="entry name" value="ManC/GMP-like_b-helix"/>
</dbReference>
<dbReference type="GO" id="GO:0004475">
    <property type="term" value="F:mannose-1-phosphate guanylyltransferase (GTP) activity"/>
    <property type="evidence" value="ECO:0007669"/>
    <property type="project" value="UniProtKB-EC"/>
</dbReference>
<dbReference type="InterPro" id="IPR005835">
    <property type="entry name" value="NTP_transferase_dom"/>
</dbReference>
<dbReference type="HOGENOM" id="CLU_021512_1_0_5"/>
<dbReference type="AlphaFoldDB" id="D9QG36"/>
<dbReference type="SUPFAM" id="SSF48208">
    <property type="entry name" value="Six-hairpin glycosidases"/>
    <property type="match status" value="1"/>
</dbReference>
<dbReference type="CDD" id="cd02509">
    <property type="entry name" value="GDP-M1P_Guanylyltransferase"/>
    <property type="match status" value="1"/>
</dbReference>
<dbReference type="InterPro" id="IPR051161">
    <property type="entry name" value="Mannose-6P_isomerase_type2"/>
</dbReference>
<gene>
    <name evidence="5" type="ordered locus">Bresu_3272</name>
</gene>
<keyword evidence="6" id="KW-1185">Reference proteome</keyword>
<dbReference type="InterPro" id="IPR049577">
    <property type="entry name" value="GMPP_N"/>
</dbReference>
<dbReference type="SUPFAM" id="SSF159283">
    <property type="entry name" value="Guanosine diphospho-D-mannose pyrophosphorylase/mannose-6-phosphate isomerase linker domain"/>
    <property type="match status" value="1"/>
</dbReference>
<name>D9QG36_BRESC</name>
<sequence>MALYPVILCGGSGTRLWPASRPSRPKQFIRLAGNRSLFQDTVIRVARLVENEGKLLVVAGQGHRDVIDAQLAEIDTSAQVLLEPEARDSAAAMAAAAAWVARNDPDGILAFVASDHYIPDDEGFRRSILDAVQGARAGRIVTLGIKPTEASSAYGYIKPTGPGLSEIETFCEKPDAETALLYMQAGYLWNSGNFIVSARTLGDELARYAPAVQEAAVAALPPVNDSAIQTFGPAFTDAPKISIDYAVMEKTHLASVLEVSFGWSDLGAWDSIAASGVGNTGIHIFEEAERCLARAPDGVLVAALGVNDIAIIVEADAVLVCDLSKSQGVKRIVDRIRTTSPNHLDFARTTPEPLEAGARRFADWLRLRALPTWSTLGMDSHGGFAEALSQSGRPVASPRRARVQTRQIYVYAQAGLLGWAGPSSQIVSAGLERLLQAYLGPDGQARTLLTADGRPLDETAMVYDQAFVLFAMAAARKAGVGPSDLEERAVVLRDALVARALPNGAIEEAGDHPFQSNAHMHLLEACLAWEALSSDPAWGRFADRIVALALDVFIDRDGGFLREFFGADWAPAAGEDGRLVEPGHQFEWSWLLTRYGRSRGDDRAVAAARTLYARGRLGLGGRPPSALDGLNDDLTIRSARSRLWPQTEWLKASLILAEGASERDRADLLADAAAAQRALWLYLKPDGLWHDKRLPDGEFLDEPSPASSFYHIMAAFQQVCDTSAALALDGVEALDLD</sequence>
<dbReference type="InterPro" id="IPR010819">
    <property type="entry name" value="AGE/CE"/>
</dbReference>
<dbReference type="KEGG" id="bsb:Bresu_3272"/>
<proteinExistence type="inferred from homology"/>